<gene>
    <name evidence="1" type="ORF">QNI19_14375</name>
</gene>
<accession>A0ABT7CK56</accession>
<dbReference type="InterPro" id="IPR026341">
    <property type="entry name" value="T9SS_type_B"/>
</dbReference>
<dbReference type="InterPro" id="IPR052918">
    <property type="entry name" value="Motility_Chemotaxis_Reg"/>
</dbReference>
<dbReference type="NCBIfam" id="TIGR04131">
    <property type="entry name" value="Bac_Flav_CTERM"/>
    <property type="match status" value="1"/>
</dbReference>
<name>A0ABT7CK56_9BACT</name>
<reference evidence="1 2" key="1">
    <citation type="submission" date="2023-05" db="EMBL/GenBank/DDBJ databases">
        <authorList>
            <person name="Zhang X."/>
        </authorList>
    </citation>
    <scope>NUCLEOTIDE SEQUENCE [LARGE SCALE GENOMIC DNA]</scope>
    <source>
        <strain evidence="1 2">DM2B3-1</strain>
    </source>
</reference>
<comment type="caution">
    <text evidence="1">The sequence shown here is derived from an EMBL/GenBank/DDBJ whole genome shotgun (WGS) entry which is preliminary data.</text>
</comment>
<organism evidence="1 2">
    <name type="scientific">Xanthocytophaga flava</name>
    <dbReference type="NCBI Taxonomy" id="3048013"/>
    <lineage>
        <taxon>Bacteria</taxon>
        <taxon>Pseudomonadati</taxon>
        <taxon>Bacteroidota</taxon>
        <taxon>Cytophagia</taxon>
        <taxon>Cytophagales</taxon>
        <taxon>Rhodocytophagaceae</taxon>
        <taxon>Xanthocytophaga</taxon>
    </lineage>
</organism>
<dbReference type="RefSeq" id="WP_313997012.1">
    <property type="nucleotide sequence ID" value="NZ_JASJOT010000008.1"/>
</dbReference>
<protein>
    <submittedName>
        <fullName evidence="1">SBBP repeat-containing protein</fullName>
    </submittedName>
</protein>
<sequence length="1010" mass="107317">MGRYLHICFKRSHCILLTIIVLFFQSLVSSAQDYLWTKQAGGTGDDFGIEIVVDDLGNSYVTGQIQGSAVFGTTTLISAGGNDIFIAKYDPNGNVIWVIRAGGSGNDDARGINIDKNGNCYITGSFRESAKFGTTTITAYNDGWSDMFLAKIDPNGNFLWAKNTSTDPENQSGYGLEIDKDGSIYVSGAFTSSASFNSIKLTSQGGSDIFLAKFDSNGNPIWVKSAGSNGGVGYELGRDVALDANGNCYLTGGFQNTASFATGVTVTSAGGNNDIFLAKYAPDGSVLWVKRAGGNGEDIGIGLATDVAGNIFLTGRFSNTSNFGSINLTSIGNFDGFIAKYAPDGSVTWAQKVSSSNADFGQGTVVDAGGNCFIVGQYGGSTTLNCAKIANKGQGDIYVAKYDPSGNILWAQNAGGTADDAGYSLGIDKIGNCYVTGTFASSPATFGKSSFTNKGIRDIFVAKLFSVPNSITLSEVNPVCPDASFQVAFAISCASSSQTYSVQLSEPNSSNFPVSPQIIATGTSSPITANLPTGIKPGNYFIRVVSSNGTISNNVPLQVQVAASSVSIQASDLGPCGSTNIDFTLTTTNAGTSPTYSWSVKIDDVVQLATSTSDKLSFALPQTTKGYTLEVSATMKSSNACTIPVTDTWKMYIDKFPSLVLNPLNPACQQGTLNLAFSTSCSLNSGVTYTAQLSPANTDSFQDIATGSGSPLSGIQLNNMSPGTYKVRIKSSTGLQSNEVDLVILSVGKVDVALKEKRVNTCTDETVTVKTTSPQTGALFQWQINGNNTSETTSSDSLALPSFVNIDKDTTLLVSVYITFPNSCIQSDTAQLAVTYYPALGVTCSIPDTIDIDVPTPFITSTSKGKPPYKINWSLDHTGKIVFARSDTAMLSFQEEGLSFVSVTVKDDRGCEATCSKYVYINAPIGTIPNVFTPNHDEFNKRFTINYKGKRKFKMEIYNRWGRLITTVHDGVYGWDGGNCTSGIYYYQIQVGEQSFKGWVHLLRDAEQNP</sequence>
<dbReference type="PANTHER" id="PTHR35580:SF1">
    <property type="entry name" value="PHYTASE-LIKE DOMAIN-CONTAINING PROTEIN"/>
    <property type="match status" value="1"/>
</dbReference>
<dbReference type="PANTHER" id="PTHR35580">
    <property type="entry name" value="CELL SURFACE GLYCOPROTEIN (S-LAYER PROTEIN)-LIKE PROTEIN"/>
    <property type="match status" value="1"/>
</dbReference>
<evidence type="ECO:0000313" key="2">
    <source>
        <dbReference type="Proteomes" id="UP001228581"/>
    </source>
</evidence>
<dbReference type="Pfam" id="PF13585">
    <property type="entry name" value="CHU_C"/>
    <property type="match status" value="1"/>
</dbReference>
<evidence type="ECO:0000313" key="1">
    <source>
        <dbReference type="EMBL" id="MDJ1494126.1"/>
    </source>
</evidence>
<dbReference type="Proteomes" id="UP001228581">
    <property type="component" value="Unassembled WGS sequence"/>
</dbReference>
<dbReference type="SUPFAM" id="SSF50998">
    <property type="entry name" value="Quinoprotein alcohol dehydrogenase-like"/>
    <property type="match status" value="1"/>
</dbReference>
<dbReference type="EMBL" id="JASJOT010000008">
    <property type="protein sequence ID" value="MDJ1494126.1"/>
    <property type="molecule type" value="Genomic_DNA"/>
</dbReference>
<keyword evidence="2" id="KW-1185">Reference proteome</keyword>
<proteinExistence type="predicted"/>
<dbReference type="InterPro" id="IPR011047">
    <property type="entry name" value="Quinoprotein_ADH-like_sf"/>
</dbReference>
<dbReference type="Pfam" id="PF06739">
    <property type="entry name" value="SBBP"/>
    <property type="match status" value="1"/>
</dbReference>
<dbReference type="InterPro" id="IPR010620">
    <property type="entry name" value="SBBP_repeat"/>
</dbReference>